<feature type="transmembrane region" description="Helical" evidence="1">
    <location>
        <begin position="106"/>
        <end position="129"/>
    </location>
</feature>
<name>A0A939K2U0_9BACT</name>
<feature type="transmembrane region" description="Helical" evidence="1">
    <location>
        <begin position="184"/>
        <end position="202"/>
    </location>
</feature>
<feature type="transmembrane region" description="Helical" evidence="1">
    <location>
        <begin position="240"/>
        <end position="261"/>
    </location>
</feature>
<dbReference type="RefSeq" id="WP_207364216.1">
    <property type="nucleotide sequence ID" value="NZ_JAFMYV010000003.1"/>
</dbReference>
<evidence type="ECO:0000313" key="3">
    <source>
        <dbReference type="Proteomes" id="UP000664034"/>
    </source>
</evidence>
<dbReference type="AlphaFoldDB" id="A0A939K2U0"/>
<reference evidence="2" key="1">
    <citation type="submission" date="2021-03" db="EMBL/GenBank/DDBJ databases">
        <title>Fibrella sp. HMF5335 genome sequencing and assembly.</title>
        <authorList>
            <person name="Kang H."/>
            <person name="Kim H."/>
            <person name="Bae S."/>
            <person name="Joh K."/>
        </authorList>
    </citation>
    <scope>NUCLEOTIDE SEQUENCE</scope>
    <source>
        <strain evidence="2">HMF5335</strain>
    </source>
</reference>
<evidence type="ECO:0000313" key="2">
    <source>
        <dbReference type="EMBL" id="MBO0936669.1"/>
    </source>
</evidence>
<evidence type="ECO:0000256" key="1">
    <source>
        <dbReference type="SAM" id="Phobius"/>
    </source>
</evidence>
<feature type="transmembrane region" description="Helical" evidence="1">
    <location>
        <begin position="73"/>
        <end position="94"/>
    </location>
</feature>
<organism evidence="2 3">
    <name type="scientific">Fibrella rubiginis</name>
    <dbReference type="NCBI Taxonomy" id="2817060"/>
    <lineage>
        <taxon>Bacteria</taxon>
        <taxon>Pseudomonadati</taxon>
        <taxon>Bacteroidota</taxon>
        <taxon>Cytophagia</taxon>
        <taxon>Cytophagales</taxon>
        <taxon>Spirosomataceae</taxon>
        <taxon>Fibrella</taxon>
    </lineage>
</organism>
<dbReference type="EMBL" id="JAFMYV010000003">
    <property type="protein sequence ID" value="MBO0936669.1"/>
    <property type="molecule type" value="Genomic_DNA"/>
</dbReference>
<protein>
    <submittedName>
        <fullName evidence="2">Uncharacterized protein</fullName>
    </submittedName>
</protein>
<gene>
    <name evidence="2" type="ORF">J2I47_08950</name>
</gene>
<dbReference type="Proteomes" id="UP000664034">
    <property type="component" value="Unassembled WGS sequence"/>
</dbReference>
<sequence>MLPNQTLDSPTATVVTTRGLTVNSVALIILTSLLTTVLHECAHYVPAYLYGFKPELHHNFVAYNTAGRATNQLVGIAAAGPVFSLLLGVICLLVSVHLPRKGFVSLFLLWMGLQGLLTFFGYLFIAPFFTYGDTGFVFATLGLPTWLIISISVASFVLLNVVFKRLAGEFGPYGRVGQSIPQRANALLLFPILASVASAVVQLPVPTFLSLLAPVMMPMAFLSIYGTFRRTDRNQPTVPLDQISWLLIGLTLAMITLFRLLS</sequence>
<feature type="transmembrane region" description="Helical" evidence="1">
    <location>
        <begin position="135"/>
        <end position="163"/>
    </location>
</feature>
<keyword evidence="1" id="KW-0472">Membrane</keyword>
<comment type="caution">
    <text evidence="2">The sequence shown here is derived from an EMBL/GenBank/DDBJ whole genome shotgun (WGS) entry which is preliminary data.</text>
</comment>
<keyword evidence="1" id="KW-1133">Transmembrane helix</keyword>
<keyword evidence="3" id="KW-1185">Reference proteome</keyword>
<keyword evidence="1" id="KW-0812">Transmembrane</keyword>
<accession>A0A939K2U0</accession>
<proteinExistence type="predicted"/>
<feature type="transmembrane region" description="Helical" evidence="1">
    <location>
        <begin position="208"/>
        <end position="228"/>
    </location>
</feature>